<name>A0A4C1SZA6_EUMVA</name>
<sequence length="138" mass="15368">MSYGIRPAEGVNEVISQRLKRYTFLRSDSRRRGRSRVTGREASGSQSAQNHLRTVSTTTSLLDKRSQSSWYARPLSKRENFRIIHGGWHAFFYASSSTPLLETYPPTTSCFRLRRLDHKPPTLVSCGGGGAATSSSTA</sequence>
<dbReference type="AlphaFoldDB" id="A0A4C1SZA6"/>
<dbReference type="Proteomes" id="UP000299102">
    <property type="component" value="Unassembled WGS sequence"/>
</dbReference>
<feature type="region of interest" description="Disordered" evidence="1">
    <location>
        <begin position="30"/>
        <end position="60"/>
    </location>
</feature>
<evidence type="ECO:0000313" key="3">
    <source>
        <dbReference type="Proteomes" id="UP000299102"/>
    </source>
</evidence>
<feature type="compositionally biased region" description="Polar residues" evidence="1">
    <location>
        <begin position="43"/>
        <end position="60"/>
    </location>
</feature>
<accession>A0A4C1SZA6</accession>
<protein>
    <submittedName>
        <fullName evidence="2">Uncharacterized protein</fullName>
    </submittedName>
</protein>
<evidence type="ECO:0000313" key="2">
    <source>
        <dbReference type="EMBL" id="GBP07542.1"/>
    </source>
</evidence>
<organism evidence="2 3">
    <name type="scientific">Eumeta variegata</name>
    <name type="common">Bagworm moth</name>
    <name type="synonym">Eumeta japonica</name>
    <dbReference type="NCBI Taxonomy" id="151549"/>
    <lineage>
        <taxon>Eukaryota</taxon>
        <taxon>Metazoa</taxon>
        <taxon>Ecdysozoa</taxon>
        <taxon>Arthropoda</taxon>
        <taxon>Hexapoda</taxon>
        <taxon>Insecta</taxon>
        <taxon>Pterygota</taxon>
        <taxon>Neoptera</taxon>
        <taxon>Endopterygota</taxon>
        <taxon>Lepidoptera</taxon>
        <taxon>Glossata</taxon>
        <taxon>Ditrysia</taxon>
        <taxon>Tineoidea</taxon>
        <taxon>Psychidae</taxon>
        <taxon>Oiketicinae</taxon>
        <taxon>Eumeta</taxon>
    </lineage>
</organism>
<evidence type="ECO:0000256" key="1">
    <source>
        <dbReference type="SAM" id="MobiDB-lite"/>
    </source>
</evidence>
<proteinExistence type="predicted"/>
<keyword evidence="3" id="KW-1185">Reference proteome</keyword>
<dbReference type="EMBL" id="BGZK01004201">
    <property type="protein sequence ID" value="GBP07542.1"/>
    <property type="molecule type" value="Genomic_DNA"/>
</dbReference>
<comment type="caution">
    <text evidence="2">The sequence shown here is derived from an EMBL/GenBank/DDBJ whole genome shotgun (WGS) entry which is preliminary data.</text>
</comment>
<gene>
    <name evidence="2" type="ORF">EVAR_67450_1</name>
</gene>
<reference evidence="2 3" key="1">
    <citation type="journal article" date="2019" name="Commun. Biol.">
        <title>The bagworm genome reveals a unique fibroin gene that provides high tensile strength.</title>
        <authorList>
            <person name="Kono N."/>
            <person name="Nakamura H."/>
            <person name="Ohtoshi R."/>
            <person name="Tomita M."/>
            <person name="Numata K."/>
            <person name="Arakawa K."/>
        </authorList>
    </citation>
    <scope>NUCLEOTIDE SEQUENCE [LARGE SCALE GENOMIC DNA]</scope>
</reference>